<dbReference type="Pfam" id="PF16124">
    <property type="entry name" value="RecQ_Zn_bind"/>
    <property type="match status" value="1"/>
</dbReference>
<dbReference type="AlphaFoldDB" id="C0XLQ9"/>
<dbReference type="GO" id="GO:0043590">
    <property type="term" value="C:bacterial nucleoid"/>
    <property type="evidence" value="ECO:0007669"/>
    <property type="project" value="TreeGrafter"/>
</dbReference>
<dbReference type="PANTHER" id="PTHR13710">
    <property type="entry name" value="DNA HELICASE RECQ FAMILY MEMBER"/>
    <property type="match status" value="1"/>
</dbReference>
<accession>C0XLQ9</accession>
<keyword evidence="2 10" id="KW-0378">Hydrolase</keyword>
<dbReference type="GO" id="GO:0006281">
    <property type="term" value="P:DNA repair"/>
    <property type="evidence" value="ECO:0007669"/>
    <property type="project" value="TreeGrafter"/>
</dbReference>
<proteinExistence type="predicted"/>
<evidence type="ECO:0000313" key="11">
    <source>
        <dbReference type="Proteomes" id="UP000003752"/>
    </source>
</evidence>
<evidence type="ECO:0000259" key="9">
    <source>
        <dbReference type="PROSITE" id="PS51194"/>
    </source>
</evidence>
<dbReference type="InterPro" id="IPR011545">
    <property type="entry name" value="DEAD/DEAH_box_helicase_dom"/>
</dbReference>
<dbReference type="GO" id="GO:0009378">
    <property type="term" value="F:four-way junction helicase activity"/>
    <property type="evidence" value="ECO:0007669"/>
    <property type="project" value="TreeGrafter"/>
</dbReference>
<dbReference type="Pfam" id="PF00271">
    <property type="entry name" value="Helicase_C"/>
    <property type="match status" value="1"/>
</dbReference>
<evidence type="ECO:0000256" key="5">
    <source>
        <dbReference type="ARBA" id="ARBA00023125"/>
    </source>
</evidence>
<dbReference type="InterPro" id="IPR014001">
    <property type="entry name" value="Helicase_ATP-bd"/>
</dbReference>
<dbReference type="GO" id="GO:0005524">
    <property type="term" value="F:ATP binding"/>
    <property type="evidence" value="ECO:0007669"/>
    <property type="project" value="UniProtKB-KW"/>
</dbReference>
<dbReference type="GO" id="GO:0030894">
    <property type="term" value="C:replisome"/>
    <property type="evidence" value="ECO:0007669"/>
    <property type="project" value="TreeGrafter"/>
</dbReference>
<dbReference type="GO" id="GO:0016787">
    <property type="term" value="F:hydrolase activity"/>
    <property type="evidence" value="ECO:0007669"/>
    <property type="project" value="UniProtKB-KW"/>
</dbReference>
<dbReference type="InterPro" id="IPR001650">
    <property type="entry name" value="Helicase_C-like"/>
</dbReference>
<dbReference type="GO" id="GO:0005737">
    <property type="term" value="C:cytoplasm"/>
    <property type="evidence" value="ECO:0007669"/>
    <property type="project" value="TreeGrafter"/>
</dbReference>
<dbReference type="GO" id="GO:0043138">
    <property type="term" value="F:3'-5' DNA helicase activity"/>
    <property type="evidence" value="ECO:0007669"/>
    <property type="project" value="TreeGrafter"/>
</dbReference>
<dbReference type="SMR" id="C0XLQ9"/>
<feature type="domain" description="Helicase ATP-binding" evidence="8">
    <location>
        <begin position="25"/>
        <end position="192"/>
    </location>
</feature>
<organism evidence="10 11">
    <name type="scientific">Lentilactobacillus hilgardii (strain ATCC 8290 / DSM 20176 / CCUG 30140 / JCM 1155 / KCTC 3500 / NBRC 15886 / NCIMB 8040 / NRRL B-1843 / 9)</name>
    <dbReference type="NCBI Taxonomy" id="1423757"/>
    <lineage>
        <taxon>Bacteria</taxon>
        <taxon>Bacillati</taxon>
        <taxon>Bacillota</taxon>
        <taxon>Bacilli</taxon>
        <taxon>Lactobacillales</taxon>
        <taxon>Lactobacillaceae</taxon>
        <taxon>Lentilactobacillus</taxon>
    </lineage>
</organism>
<dbReference type="NCBIfam" id="TIGR00614">
    <property type="entry name" value="recQ_fam"/>
    <property type="match status" value="1"/>
</dbReference>
<dbReference type="SUPFAM" id="SSF52540">
    <property type="entry name" value="P-loop containing nucleoside triphosphate hydrolases"/>
    <property type="match status" value="1"/>
</dbReference>
<evidence type="ECO:0000256" key="4">
    <source>
        <dbReference type="ARBA" id="ARBA00022840"/>
    </source>
</evidence>
<dbReference type="EMBL" id="ACGP01000183">
    <property type="protein sequence ID" value="EEI23692.1"/>
    <property type="molecule type" value="Genomic_DNA"/>
</dbReference>
<keyword evidence="5" id="KW-0238">DNA-binding</keyword>
<evidence type="ECO:0000259" key="8">
    <source>
        <dbReference type="PROSITE" id="PS51192"/>
    </source>
</evidence>
<evidence type="ECO:0000256" key="3">
    <source>
        <dbReference type="ARBA" id="ARBA00022806"/>
    </source>
</evidence>
<dbReference type="PATRIC" id="fig|1423757.3.peg.439"/>
<dbReference type="PROSITE" id="PS00690">
    <property type="entry name" value="DEAH_ATP_HELICASE"/>
    <property type="match status" value="1"/>
</dbReference>
<dbReference type="CDD" id="cd17920">
    <property type="entry name" value="DEXHc_RecQ"/>
    <property type="match status" value="1"/>
</dbReference>
<dbReference type="InterPro" id="IPR002464">
    <property type="entry name" value="DNA/RNA_helicase_DEAH_CS"/>
</dbReference>
<dbReference type="GO" id="GO:0006310">
    <property type="term" value="P:DNA recombination"/>
    <property type="evidence" value="ECO:0007669"/>
    <property type="project" value="InterPro"/>
</dbReference>
<evidence type="ECO:0000313" key="10">
    <source>
        <dbReference type="EMBL" id="EEI23692.1"/>
    </source>
</evidence>
<evidence type="ECO:0000256" key="6">
    <source>
        <dbReference type="ARBA" id="ARBA00044535"/>
    </source>
</evidence>
<dbReference type="RefSeq" id="WP_004561468.1">
    <property type="nucleotide sequence ID" value="NZ_AZDF01000013.1"/>
</dbReference>
<dbReference type="Proteomes" id="UP000003752">
    <property type="component" value="Unassembled WGS sequence"/>
</dbReference>
<dbReference type="InterPro" id="IPR004589">
    <property type="entry name" value="DNA_helicase_ATP-dep_RecQ"/>
</dbReference>
<dbReference type="HOGENOM" id="CLU_001103_9_7_9"/>
<dbReference type="PROSITE" id="PS51194">
    <property type="entry name" value="HELICASE_CTER"/>
    <property type="match status" value="1"/>
</dbReference>
<dbReference type="GO" id="GO:0003677">
    <property type="term" value="F:DNA binding"/>
    <property type="evidence" value="ECO:0007669"/>
    <property type="project" value="UniProtKB-KW"/>
</dbReference>
<comment type="caution">
    <text evidence="10">The sequence shown here is derived from an EMBL/GenBank/DDBJ whole genome shotgun (WGS) entry which is preliminary data.</text>
</comment>
<dbReference type="PROSITE" id="PS51192">
    <property type="entry name" value="HELICASE_ATP_BIND_1"/>
    <property type="match status" value="1"/>
</dbReference>
<reference evidence="10 11" key="1">
    <citation type="submission" date="2009-01" db="EMBL/GenBank/DDBJ databases">
        <authorList>
            <person name="Qin X."/>
            <person name="Bachman B."/>
            <person name="Battles P."/>
            <person name="Bell A."/>
            <person name="Bess C."/>
            <person name="Bickham C."/>
            <person name="Chaboub L."/>
            <person name="Chen D."/>
            <person name="Coyle M."/>
            <person name="Deiros D.R."/>
            <person name="Dinh H."/>
            <person name="Forbes L."/>
            <person name="Fowler G."/>
            <person name="Francisco L."/>
            <person name="Fu Q."/>
            <person name="Gubbala S."/>
            <person name="Hale W."/>
            <person name="Han Y."/>
            <person name="Hemphill L."/>
            <person name="Highlander S.K."/>
            <person name="Hirani K."/>
            <person name="Hogues M."/>
            <person name="Jackson L."/>
            <person name="Jakkamsetti A."/>
            <person name="Javaid M."/>
            <person name="Jiang H."/>
            <person name="Korchina V."/>
            <person name="Kovar C."/>
            <person name="Lara F."/>
            <person name="Lee S."/>
            <person name="Mata R."/>
            <person name="Mathew T."/>
            <person name="Moen C."/>
            <person name="Morales K."/>
            <person name="Munidasa M."/>
            <person name="Nazareth L."/>
            <person name="Ngo R."/>
            <person name="Nguyen L."/>
            <person name="Okwuonu G."/>
            <person name="Ongeri F."/>
            <person name="Patil S."/>
            <person name="Petrosino J."/>
            <person name="Pham C."/>
            <person name="Pham P."/>
            <person name="Pu L.-L."/>
            <person name="Puazo M."/>
            <person name="Raj R."/>
            <person name="Reid J."/>
            <person name="Rouhana J."/>
            <person name="Saada N."/>
            <person name="Shang Y."/>
            <person name="Simmons D."/>
            <person name="Thornton R."/>
            <person name="Warren J."/>
            <person name="Weissenberger G."/>
            <person name="Zhang J."/>
            <person name="Zhang L."/>
            <person name="Zhou C."/>
            <person name="Zhu D."/>
            <person name="Muzny D."/>
            <person name="Worley K."/>
            <person name="Gibbs R."/>
        </authorList>
    </citation>
    <scope>NUCLEOTIDE SEQUENCE [LARGE SCALE GENOMIC DNA]</scope>
    <source>
        <strain evidence="11">ATCC 8290 / DSM 20176 / CCUG 30140 / JCM 1155 / KCTC 3500 / NBRC 15886 / NCIMB 8040 / NRRL B-1843 / 9</strain>
    </source>
</reference>
<gene>
    <name evidence="10" type="primary">recQ</name>
    <name evidence="10" type="ORF">HMPREF0519_2170</name>
</gene>
<sequence>MLNLQDELTKYFGFKRFRPGQEKILTMLLKGKNVLAILPTGGGKTLLYQLYAAITHQRIIIVSPLISLMQDQVSRLQFLGSKRVIALTSAIDFKERQFIMNHLEQYQFIYASPEMLANPQIMEKFKQLSVGLLVIDEAHCISEWGPDFRPDYLKLNQVRKSLKMPLTLMMTATATTKTRQDILERMEMDQDQVNQIVLSVNRKNIFLSARVCKNQREKDDLLVKLVSKLHGAGIIYFSSRATAETVAALLNHDTSKRVEAYHGGMEGQYRFRIQQQFMNKEIDIVCATSAFGMGIDKNDVRYVIHYHLPGNIQNYMQEIGRAGRDGKPSLAILLYEPNDRYLQANLIDNTYPEDNLTSYLYQHPQVMKKNDAFRVVKYYYENHFSSDQAISFLNRSKEQRLTGLQQMYQYIFTPGCRRKVLLNHFDEQLVDDDHENQFCCDFHFNFWTKWEIFNDHYLKSSDFRQQNAVKDWHEVLKSLFLSKN</sequence>
<dbReference type="SMART" id="SM00487">
    <property type="entry name" value="DEXDc"/>
    <property type="match status" value="1"/>
</dbReference>
<evidence type="ECO:0000256" key="1">
    <source>
        <dbReference type="ARBA" id="ARBA00022741"/>
    </source>
</evidence>
<evidence type="ECO:0000256" key="7">
    <source>
        <dbReference type="ARBA" id="ARBA00044550"/>
    </source>
</evidence>
<keyword evidence="4" id="KW-0067">ATP-binding</keyword>
<keyword evidence="3 10" id="KW-0347">Helicase</keyword>
<dbReference type="PANTHER" id="PTHR13710:SF84">
    <property type="entry name" value="ATP-DEPENDENT DNA HELICASE RECS-RELATED"/>
    <property type="match status" value="1"/>
</dbReference>
<dbReference type="SMART" id="SM00490">
    <property type="entry name" value="HELICc"/>
    <property type="match status" value="1"/>
</dbReference>
<dbReference type="Gene3D" id="3.40.50.300">
    <property type="entry name" value="P-loop containing nucleotide triphosphate hydrolases"/>
    <property type="match status" value="2"/>
</dbReference>
<evidence type="ECO:0000256" key="2">
    <source>
        <dbReference type="ARBA" id="ARBA00022801"/>
    </source>
</evidence>
<dbReference type="InterPro" id="IPR032284">
    <property type="entry name" value="RecQ_Zn-bd"/>
</dbReference>
<dbReference type="Pfam" id="PF00270">
    <property type="entry name" value="DEAD"/>
    <property type="match status" value="1"/>
</dbReference>
<keyword evidence="1" id="KW-0547">Nucleotide-binding</keyword>
<keyword evidence="11" id="KW-1185">Reference proteome</keyword>
<dbReference type="InterPro" id="IPR027417">
    <property type="entry name" value="P-loop_NTPase"/>
</dbReference>
<name>C0XLQ9_LENH9</name>
<feature type="domain" description="Helicase C-terminal" evidence="9">
    <location>
        <begin position="217"/>
        <end position="384"/>
    </location>
</feature>
<protein>
    <recommendedName>
        <fullName evidence="6">ATP-dependent DNA helicase RecQ</fullName>
    </recommendedName>
    <alternativeName>
        <fullName evidence="7">DNA 3'-5' helicase RecQ</fullName>
    </alternativeName>
</protein>